<evidence type="ECO:0000313" key="3">
    <source>
        <dbReference type="Proteomes" id="UP000515847"/>
    </source>
</evidence>
<dbReference type="AlphaFoldDB" id="A0A7G6E8E8"/>
<dbReference type="Gene3D" id="3.30.980.10">
    <property type="entry name" value="Threonyl-trna Synthetase, Chain A, domain 2"/>
    <property type="match status" value="1"/>
</dbReference>
<dbReference type="Gene3D" id="3.40.50.300">
    <property type="entry name" value="P-loop containing nucleotide triphosphate hydrolases"/>
    <property type="match status" value="1"/>
</dbReference>
<protein>
    <submittedName>
        <fullName evidence="2">Nucleoside kinase</fullName>
    </submittedName>
</protein>
<feature type="domain" description="Phosphoribulokinase/uridine kinase" evidence="1">
    <location>
        <begin position="294"/>
        <end position="491"/>
    </location>
</feature>
<dbReference type="Pfam" id="PF00485">
    <property type="entry name" value="PRK"/>
    <property type="match status" value="1"/>
</dbReference>
<accession>A0A7G6E8E8</accession>
<gene>
    <name evidence="2" type="ORF">BR63_08505</name>
</gene>
<keyword evidence="2" id="KW-0418">Kinase</keyword>
<dbReference type="InterPro" id="IPR018163">
    <property type="entry name" value="Thr/Ala-tRNA-synth_IIc_edit"/>
</dbReference>
<reference evidence="2 3" key="1">
    <citation type="journal article" date="2019" name="Front. Microbiol.">
        <title>Thermoanaerosceptrum fracticalcis gen. nov. sp. nov., a Novel Fumarate-Fermenting Microorganism From a Deep Fractured Carbonate Aquifer of the US Great Basin.</title>
        <authorList>
            <person name="Hamilton-Brehm S.D."/>
            <person name="Stewart L.E."/>
            <person name="Zavarin M."/>
            <person name="Caldwell M."/>
            <person name="Lawson P.A."/>
            <person name="Onstott T.C."/>
            <person name="Grzymski J."/>
            <person name="Neveux I."/>
            <person name="Lollar B.S."/>
            <person name="Russell C.E."/>
            <person name="Moser D.P."/>
        </authorList>
    </citation>
    <scope>NUCLEOTIDE SEQUENCE [LARGE SCALE GENOMIC DNA]</scope>
    <source>
        <strain evidence="2 3">DRI-13</strain>
    </source>
</reference>
<dbReference type="GO" id="GO:0016301">
    <property type="term" value="F:kinase activity"/>
    <property type="evidence" value="ECO:0007669"/>
    <property type="project" value="UniProtKB-KW"/>
</dbReference>
<dbReference type="EMBL" id="CP045798">
    <property type="protein sequence ID" value="QNB48352.1"/>
    <property type="molecule type" value="Genomic_DNA"/>
</dbReference>
<proteinExistence type="predicted"/>
<dbReference type="GO" id="GO:0005524">
    <property type="term" value="F:ATP binding"/>
    <property type="evidence" value="ECO:0007669"/>
    <property type="project" value="InterPro"/>
</dbReference>
<dbReference type="KEGG" id="tfr:BR63_08505"/>
<keyword evidence="3" id="KW-1185">Reference proteome</keyword>
<dbReference type="PANTHER" id="PTHR10285">
    <property type="entry name" value="URIDINE KINASE"/>
    <property type="match status" value="1"/>
</dbReference>
<dbReference type="InterPro" id="IPR006083">
    <property type="entry name" value="PRK/URK"/>
</dbReference>
<dbReference type="SUPFAM" id="SSF55186">
    <property type="entry name" value="ThrRS/AlaRS common domain"/>
    <property type="match status" value="1"/>
</dbReference>
<dbReference type="OrthoDB" id="9764644at2"/>
<dbReference type="Proteomes" id="UP000515847">
    <property type="component" value="Chromosome"/>
</dbReference>
<evidence type="ECO:0000313" key="2">
    <source>
        <dbReference type="EMBL" id="QNB48352.1"/>
    </source>
</evidence>
<sequence length="556" mass="63335">MQQSQEIPIQIGSHSLHVAPGTVLLDLAPQYGCGFASPIVGAKYNNEVVDLYTEIKEPGTIEYLDLTSEDGIRIYRQSLVFLLVKAAWELFPNRTILVEHSLGKSYYCEFKGYKTISPLDIIALEARMREIVAQDLPVIPEMMPKEKAIQILCAKGHEEKSAIVENMDWKQVRILTCGNYASYSHSVLAPRTGGLNVFQLQPYAQGFLLRFPAPHNPREVAPITDLPKLAQVFRESEEWAGILGINNLAGLNRLLAQNPNEGNCLIHIAEALHEKKIARIADEIYANRDKLRVVLIAGPSSSGKTTFAQRLLIQLRVHGLQPVSLSLDDYFVDREHTPRDENGEYDFEALEALDLELFNQQLQQLIAGQEVEIPTFNFLLGKREWRGKKLQVKPDHPLIIEGIHGLNEKLTASIKRENKYKIYISALTQISIDNHNRIPTTDTRLIRRIVRDNQFRSHDALATLKRWPSVRRGEEKNIFPYQEEADMMFNSALIYELGVFKKYAYPLLAKVTREEKEYADAQRLLTLLKHFPEIPDQHVPLNSILREFIGGSSFHE</sequence>
<dbReference type="SUPFAM" id="SSF52540">
    <property type="entry name" value="P-loop containing nucleoside triphosphate hydrolases"/>
    <property type="match status" value="1"/>
</dbReference>
<dbReference type="InterPro" id="IPR027417">
    <property type="entry name" value="P-loop_NTPase"/>
</dbReference>
<keyword evidence="2" id="KW-0808">Transferase</keyword>
<name>A0A7G6E8E8_THEFR</name>
<organism evidence="2 3">
    <name type="scientific">Thermanaerosceptrum fracticalcis</name>
    <dbReference type="NCBI Taxonomy" id="1712410"/>
    <lineage>
        <taxon>Bacteria</taxon>
        <taxon>Bacillati</taxon>
        <taxon>Bacillota</taxon>
        <taxon>Clostridia</taxon>
        <taxon>Eubacteriales</taxon>
        <taxon>Peptococcaceae</taxon>
        <taxon>Thermanaerosceptrum</taxon>
    </lineage>
</organism>
<dbReference type="CDD" id="cd02028">
    <property type="entry name" value="UMPK_like"/>
    <property type="match status" value="1"/>
</dbReference>
<evidence type="ECO:0000259" key="1">
    <source>
        <dbReference type="Pfam" id="PF00485"/>
    </source>
</evidence>